<evidence type="ECO:0000259" key="1">
    <source>
        <dbReference type="Pfam" id="PF03796"/>
    </source>
</evidence>
<proteinExistence type="predicted"/>
<dbReference type="GO" id="GO:0003678">
    <property type="term" value="F:DNA helicase activity"/>
    <property type="evidence" value="ECO:0007669"/>
    <property type="project" value="InterPro"/>
</dbReference>
<protein>
    <submittedName>
        <fullName evidence="2">Prophage L54a, replicative DNA helicase</fullName>
    </submittedName>
</protein>
<name>A0A380DLQ0_STAAU</name>
<accession>A0A380DLQ0</accession>
<dbReference type="AlphaFoldDB" id="A0A380DLQ0"/>
<evidence type="ECO:0000313" key="3">
    <source>
        <dbReference type="Proteomes" id="UP000254502"/>
    </source>
</evidence>
<dbReference type="Gene3D" id="3.40.50.300">
    <property type="entry name" value="P-loop containing nucleotide triphosphate hydrolases"/>
    <property type="match status" value="1"/>
</dbReference>
<gene>
    <name evidence="2" type="ORF">NCTC5664_00465</name>
</gene>
<dbReference type="Proteomes" id="UP000254502">
    <property type="component" value="Unassembled WGS sequence"/>
</dbReference>
<keyword evidence="2" id="KW-0347">Helicase</keyword>
<keyword evidence="2" id="KW-0067">ATP-binding</keyword>
<dbReference type="GO" id="GO:0005524">
    <property type="term" value="F:ATP binding"/>
    <property type="evidence" value="ECO:0007669"/>
    <property type="project" value="InterPro"/>
</dbReference>
<dbReference type="EMBL" id="UHAQ01000002">
    <property type="protein sequence ID" value="SUK33536.1"/>
    <property type="molecule type" value="Genomic_DNA"/>
</dbReference>
<dbReference type="GO" id="GO:0006260">
    <property type="term" value="P:DNA replication"/>
    <property type="evidence" value="ECO:0007669"/>
    <property type="project" value="InterPro"/>
</dbReference>
<dbReference type="InterPro" id="IPR027417">
    <property type="entry name" value="P-loop_NTPase"/>
</dbReference>
<dbReference type="InterPro" id="IPR007694">
    <property type="entry name" value="DNA_helicase_DnaB-like_C"/>
</dbReference>
<organism evidence="2 3">
    <name type="scientific">Staphylococcus aureus</name>
    <dbReference type="NCBI Taxonomy" id="1280"/>
    <lineage>
        <taxon>Bacteria</taxon>
        <taxon>Bacillati</taxon>
        <taxon>Bacillota</taxon>
        <taxon>Bacilli</taxon>
        <taxon>Bacillales</taxon>
        <taxon>Staphylococcaceae</taxon>
        <taxon>Staphylococcus</taxon>
    </lineage>
</organism>
<keyword evidence="2" id="KW-0547">Nucleotide-binding</keyword>
<evidence type="ECO:0000313" key="2">
    <source>
        <dbReference type="EMBL" id="SUK33536.1"/>
    </source>
</evidence>
<feature type="domain" description="SF4 helicase" evidence="1">
    <location>
        <begin position="1"/>
        <end position="29"/>
    </location>
</feature>
<dbReference type="Pfam" id="PF03796">
    <property type="entry name" value="DnaB_C"/>
    <property type="match status" value="1"/>
</dbReference>
<keyword evidence="2" id="KW-0378">Hydrolase</keyword>
<reference evidence="2 3" key="1">
    <citation type="submission" date="2018-06" db="EMBL/GenBank/DDBJ databases">
        <authorList>
            <consortium name="Pathogen Informatics"/>
            <person name="Doyle S."/>
        </authorList>
    </citation>
    <scope>NUCLEOTIDE SEQUENCE [LARGE SCALE GENOMIC DNA]</scope>
    <source>
        <strain evidence="2 3">NCTC5664</strain>
    </source>
</reference>
<sequence>MDYKIGGLEPSQLIVIAARPSVGKTGFALT</sequence>